<proteinExistence type="predicted"/>
<evidence type="ECO:0000256" key="2">
    <source>
        <dbReference type="ARBA" id="ARBA00023125"/>
    </source>
</evidence>
<dbReference type="Proteomes" id="UP000179102">
    <property type="component" value="Unassembled WGS sequence"/>
</dbReference>
<dbReference type="PROSITE" id="PS51063">
    <property type="entry name" value="HTH_CRP_2"/>
    <property type="match status" value="1"/>
</dbReference>
<dbReference type="SMART" id="SM00419">
    <property type="entry name" value="HTH_CRP"/>
    <property type="match status" value="1"/>
</dbReference>
<dbReference type="InterPro" id="IPR036388">
    <property type="entry name" value="WH-like_DNA-bd_sf"/>
</dbReference>
<dbReference type="SUPFAM" id="SSF46785">
    <property type="entry name" value="Winged helix' DNA-binding domain"/>
    <property type="match status" value="1"/>
</dbReference>
<name>A0A1F5G3D0_9BACT</name>
<dbReference type="Gene3D" id="1.10.10.10">
    <property type="entry name" value="Winged helix-like DNA-binding domain superfamily/Winged helix DNA-binding domain"/>
    <property type="match status" value="1"/>
</dbReference>
<dbReference type="GO" id="GO:0003700">
    <property type="term" value="F:DNA-binding transcription factor activity"/>
    <property type="evidence" value="ECO:0007669"/>
    <property type="project" value="InterPro"/>
</dbReference>
<feature type="domain" description="Cyclic nucleotide-binding" evidence="4">
    <location>
        <begin position="16"/>
        <end position="101"/>
    </location>
</feature>
<keyword evidence="1" id="KW-0805">Transcription regulation</keyword>
<gene>
    <name evidence="6" type="ORF">A2870_00580</name>
</gene>
<evidence type="ECO:0000259" key="4">
    <source>
        <dbReference type="PROSITE" id="PS50042"/>
    </source>
</evidence>
<dbReference type="Pfam" id="PF13545">
    <property type="entry name" value="HTH_Crp_2"/>
    <property type="match status" value="1"/>
</dbReference>
<dbReference type="InterPro" id="IPR018490">
    <property type="entry name" value="cNMP-bd_dom_sf"/>
</dbReference>
<evidence type="ECO:0000256" key="1">
    <source>
        <dbReference type="ARBA" id="ARBA00023015"/>
    </source>
</evidence>
<organism evidence="6 7">
    <name type="scientific">Candidatus Curtissbacteria bacterium RIFCSPHIGHO2_01_FULL_41_11</name>
    <dbReference type="NCBI Taxonomy" id="1797711"/>
    <lineage>
        <taxon>Bacteria</taxon>
        <taxon>Candidatus Curtissiibacteriota</taxon>
    </lineage>
</organism>
<dbReference type="STRING" id="1797711.A2870_00580"/>
<comment type="caution">
    <text evidence="6">The sequence shown here is derived from an EMBL/GenBank/DDBJ whole genome shotgun (WGS) entry which is preliminary data.</text>
</comment>
<evidence type="ECO:0000259" key="5">
    <source>
        <dbReference type="PROSITE" id="PS51063"/>
    </source>
</evidence>
<dbReference type="CDD" id="cd00038">
    <property type="entry name" value="CAP_ED"/>
    <property type="match status" value="1"/>
</dbReference>
<evidence type="ECO:0000313" key="7">
    <source>
        <dbReference type="Proteomes" id="UP000179102"/>
    </source>
</evidence>
<keyword evidence="2" id="KW-0238">DNA-binding</keyword>
<sequence length="220" mass="25580">MKGFKSKIVSFDEFFLTGKQYRFKKGQLILRPDINPGGIYYIEKGHVRVYYLTESGREKLHVIYKKGELFPLLFVLKKIHRDAYYEAMDEVVCRKTEAKVFLGQLRRDPYFSVALDQKLIDLLNVFVNRLDNLETHGGPARVIARLSFLAERFGQKTEDGVLIDAPITHKDIADSVALNRESVSRQIEDLIRRQIIQVKNHKFLIPKISKLQKELLNLES</sequence>
<dbReference type="InterPro" id="IPR014710">
    <property type="entry name" value="RmlC-like_jellyroll"/>
</dbReference>
<dbReference type="InterPro" id="IPR036390">
    <property type="entry name" value="WH_DNA-bd_sf"/>
</dbReference>
<dbReference type="PROSITE" id="PS50042">
    <property type="entry name" value="CNMP_BINDING_3"/>
    <property type="match status" value="1"/>
</dbReference>
<feature type="domain" description="HTH crp-type" evidence="5">
    <location>
        <begin position="136"/>
        <end position="209"/>
    </location>
</feature>
<dbReference type="Pfam" id="PF00027">
    <property type="entry name" value="cNMP_binding"/>
    <property type="match status" value="1"/>
</dbReference>
<dbReference type="InterPro" id="IPR000595">
    <property type="entry name" value="cNMP-bd_dom"/>
</dbReference>
<keyword evidence="3" id="KW-0804">Transcription</keyword>
<dbReference type="PROSITE" id="PS00042">
    <property type="entry name" value="HTH_CRP_1"/>
    <property type="match status" value="1"/>
</dbReference>
<dbReference type="SUPFAM" id="SSF51206">
    <property type="entry name" value="cAMP-binding domain-like"/>
    <property type="match status" value="1"/>
</dbReference>
<dbReference type="InterPro" id="IPR018335">
    <property type="entry name" value="Tscrpt_reg_HTH_Crp-type_CS"/>
</dbReference>
<dbReference type="GO" id="GO:0003677">
    <property type="term" value="F:DNA binding"/>
    <property type="evidence" value="ECO:0007669"/>
    <property type="project" value="UniProtKB-KW"/>
</dbReference>
<dbReference type="EMBL" id="MFAZ01000043">
    <property type="protein sequence ID" value="OGD86359.1"/>
    <property type="molecule type" value="Genomic_DNA"/>
</dbReference>
<dbReference type="AlphaFoldDB" id="A0A1F5G3D0"/>
<evidence type="ECO:0000256" key="3">
    <source>
        <dbReference type="ARBA" id="ARBA00023163"/>
    </source>
</evidence>
<dbReference type="InterPro" id="IPR012318">
    <property type="entry name" value="HTH_CRP"/>
</dbReference>
<dbReference type="Gene3D" id="2.60.120.10">
    <property type="entry name" value="Jelly Rolls"/>
    <property type="match status" value="1"/>
</dbReference>
<reference evidence="6 7" key="1">
    <citation type="journal article" date="2016" name="Nat. Commun.">
        <title>Thousands of microbial genomes shed light on interconnected biogeochemical processes in an aquifer system.</title>
        <authorList>
            <person name="Anantharaman K."/>
            <person name="Brown C.T."/>
            <person name="Hug L.A."/>
            <person name="Sharon I."/>
            <person name="Castelle C.J."/>
            <person name="Probst A.J."/>
            <person name="Thomas B.C."/>
            <person name="Singh A."/>
            <person name="Wilkins M.J."/>
            <person name="Karaoz U."/>
            <person name="Brodie E.L."/>
            <person name="Williams K.H."/>
            <person name="Hubbard S.S."/>
            <person name="Banfield J.F."/>
        </authorList>
    </citation>
    <scope>NUCLEOTIDE SEQUENCE [LARGE SCALE GENOMIC DNA]</scope>
</reference>
<evidence type="ECO:0000313" key="6">
    <source>
        <dbReference type="EMBL" id="OGD86359.1"/>
    </source>
</evidence>
<accession>A0A1F5G3D0</accession>
<evidence type="ECO:0008006" key="8">
    <source>
        <dbReference type="Google" id="ProtNLM"/>
    </source>
</evidence>
<protein>
    <recommendedName>
        <fullName evidence="8">HTH crp-type domain-containing protein</fullName>
    </recommendedName>
</protein>